<sequence length="134" mass="14189">MKSDADDPVTGAEGAGFFFKASTILNAWPSRTPHFLSAAILIRVSSFMHANPAAASGTAYCEYPSCCKKFTRSALGFTTAPAAALVAAKIGASTVEDDKFVHGKAVKNRQHVQGVQRIASTLPPKDKKHVAHCD</sequence>
<gene>
    <name evidence="1" type="ORF">EGYM00163_LOCUS45891</name>
</gene>
<reference evidence="1" key="1">
    <citation type="submission" date="2021-01" db="EMBL/GenBank/DDBJ databases">
        <authorList>
            <person name="Corre E."/>
            <person name="Pelletier E."/>
            <person name="Niang G."/>
            <person name="Scheremetjew M."/>
            <person name="Finn R."/>
            <person name="Kale V."/>
            <person name="Holt S."/>
            <person name="Cochrane G."/>
            <person name="Meng A."/>
            <person name="Brown T."/>
            <person name="Cohen L."/>
        </authorList>
    </citation>
    <scope>NUCLEOTIDE SEQUENCE</scope>
    <source>
        <strain evidence="1">CCMP1594</strain>
    </source>
</reference>
<dbReference type="EMBL" id="HBJA01133570">
    <property type="protein sequence ID" value="CAE0834590.1"/>
    <property type="molecule type" value="Transcribed_RNA"/>
</dbReference>
<name>A0A7S4LK54_9EUGL</name>
<dbReference type="AlphaFoldDB" id="A0A7S4LK54"/>
<accession>A0A7S4LK54</accession>
<proteinExistence type="predicted"/>
<protein>
    <submittedName>
        <fullName evidence="1">Uncharacterized protein</fullName>
    </submittedName>
</protein>
<evidence type="ECO:0000313" key="1">
    <source>
        <dbReference type="EMBL" id="CAE0834590.1"/>
    </source>
</evidence>
<organism evidence="1">
    <name type="scientific">Eutreptiella gymnastica</name>
    <dbReference type="NCBI Taxonomy" id="73025"/>
    <lineage>
        <taxon>Eukaryota</taxon>
        <taxon>Discoba</taxon>
        <taxon>Euglenozoa</taxon>
        <taxon>Euglenida</taxon>
        <taxon>Spirocuta</taxon>
        <taxon>Euglenophyceae</taxon>
        <taxon>Eutreptiales</taxon>
        <taxon>Eutreptiaceae</taxon>
        <taxon>Eutreptiella</taxon>
    </lineage>
</organism>